<dbReference type="EMBL" id="CAUEEQ010005946">
    <property type="protein sequence ID" value="CAJ0929558.1"/>
    <property type="molecule type" value="Genomic_DNA"/>
</dbReference>
<proteinExistence type="predicted"/>
<evidence type="ECO:0000256" key="1">
    <source>
        <dbReference type="ARBA" id="ARBA00022441"/>
    </source>
</evidence>
<gene>
    <name evidence="2" type="ORF">RIMI_LOCUS3857938</name>
</gene>
<dbReference type="Pfam" id="PF01344">
    <property type="entry name" value="Kelch_1"/>
    <property type="match status" value="1"/>
</dbReference>
<accession>A0ABN9KZQ1</accession>
<comment type="caution">
    <text evidence="2">The sequence shown here is derived from an EMBL/GenBank/DDBJ whole genome shotgun (WGS) entry which is preliminary data.</text>
</comment>
<dbReference type="InterPro" id="IPR015915">
    <property type="entry name" value="Kelch-typ_b-propeller"/>
</dbReference>
<dbReference type="PANTHER" id="PTHR45632:SF5">
    <property type="entry name" value="KELCH-LIKE PROTEIN 22"/>
    <property type="match status" value="1"/>
</dbReference>
<evidence type="ECO:0000313" key="2">
    <source>
        <dbReference type="EMBL" id="CAJ0929558.1"/>
    </source>
</evidence>
<name>A0ABN9KZQ1_9NEOB</name>
<organism evidence="2 3">
    <name type="scientific">Ranitomeya imitator</name>
    <name type="common">mimic poison frog</name>
    <dbReference type="NCBI Taxonomy" id="111125"/>
    <lineage>
        <taxon>Eukaryota</taxon>
        <taxon>Metazoa</taxon>
        <taxon>Chordata</taxon>
        <taxon>Craniata</taxon>
        <taxon>Vertebrata</taxon>
        <taxon>Euteleostomi</taxon>
        <taxon>Amphibia</taxon>
        <taxon>Batrachia</taxon>
        <taxon>Anura</taxon>
        <taxon>Neobatrachia</taxon>
        <taxon>Hyloidea</taxon>
        <taxon>Dendrobatidae</taxon>
        <taxon>Dendrobatinae</taxon>
        <taxon>Ranitomeya</taxon>
    </lineage>
</organism>
<dbReference type="Proteomes" id="UP001176940">
    <property type="component" value="Unassembled WGS sequence"/>
</dbReference>
<dbReference type="SUPFAM" id="SSF117281">
    <property type="entry name" value="Kelch motif"/>
    <property type="match status" value="1"/>
</dbReference>
<keyword evidence="1" id="KW-0880">Kelch repeat</keyword>
<dbReference type="InterPro" id="IPR006652">
    <property type="entry name" value="Kelch_1"/>
</dbReference>
<sequence length="96" mass="10803">MDQVHAHAGCALDGKMYIACGRRQHAYLKETCCYVPERDQWTSVAHGPVRRAWHGMVTLLDKLYVIGGSNDDEGFRHDILEVNLSVPSLLTTFMAK</sequence>
<evidence type="ECO:0000313" key="3">
    <source>
        <dbReference type="Proteomes" id="UP001176940"/>
    </source>
</evidence>
<keyword evidence="3" id="KW-1185">Reference proteome</keyword>
<protein>
    <submittedName>
        <fullName evidence="2">Uncharacterized protein</fullName>
    </submittedName>
</protein>
<dbReference type="Gene3D" id="2.120.10.80">
    <property type="entry name" value="Kelch-type beta propeller"/>
    <property type="match status" value="1"/>
</dbReference>
<dbReference type="PANTHER" id="PTHR45632">
    <property type="entry name" value="LD33804P"/>
    <property type="match status" value="1"/>
</dbReference>
<reference evidence="2" key="1">
    <citation type="submission" date="2023-07" db="EMBL/GenBank/DDBJ databases">
        <authorList>
            <person name="Stuckert A."/>
        </authorList>
    </citation>
    <scope>NUCLEOTIDE SEQUENCE</scope>
</reference>